<keyword evidence="4" id="KW-1185">Reference proteome</keyword>
<dbReference type="EMBL" id="CP007142">
    <property type="protein sequence ID" value="AJQ93187.1"/>
    <property type="molecule type" value="Genomic_DNA"/>
</dbReference>
<dbReference type="STRING" id="1445510.YC6258_01139"/>
<feature type="domain" description="CRISPR type III-associated protein" evidence="2">
    <location>
        <begin position="14"/>
        <end position="291"/>
    </location>
</feature>
<evidence type="ECO:0000259" key="2">
    <source>
        <dbReference type="Pfam" id="PF03787"/>
    </source>
</evidence>
<dbReference type="PANTHER" id="PTHR36700:SF1">
    <property type="entry name" value="CRISPR SYSTEM CMR SUBUNIT CMR4"/>
    <property type="match status" value="1"/>
</dbReference>
<gene>
    <name evidence="3" type="ORF">YC6258_01139</name>
</gene>
<dbReference type="OrthoDB" id="9789361at2"/>
<dbReference type="RefSeq" id="WP_044616065.1">
    <property type="nucleotide sequence ID" value="NZ_CP007142.1"/>
</dbReference>
<evidence type="ECO:0000256" key="1">
    <source>
        <dbReference type="ARBA" id="ARBA00023118"/>
    </source>
</evidence>
<sequence length="302" mass="33684">MSGYQHTLLGLISHTAIHAGSGESDHIIDQPIQREAHTDWPCIYGSSMKGAFRSKARNTEGISSTVERLFGKDPDQHGAHDQAGELMISDARLLLLPVRSLNTHYRWVTCPAILGRLKRDLQRLGDKVANKLDADIPVDNESAVVASELSEALYLEEYRLTIPESSQVTSEKLTAWVKIISKLVTERDQDITNLLTIVSDDTFRHLCRAATPVSTHVRLKTDTKTNDGGALWTMESLPPDTLMYVMLSAATSRSQGDKERSETEFQQTVTQLFKDPYVQVGGNETTGMGWLQVKTWQEQSDE</sequence>
<dbReference type="AlphaFoldDB" id="A0A0C5VF62"/>
<protein>
    <submittedName>
        <fullName evidence="3">Uncharacterized protein predicted to be involved in DNA repair (RAMP superfamily)</fullName>
    </submittedName>
</protein>
<keyword evidence="1" id="KW-0051">Antiviral defense</keyword>
<dbReference type="Proteomes" id="UP000032266">
    <property type="component" value="Chromosome"/>
</dbReference>
<dbReference type="KEGG" id="gsn:YC6258_01139"/>
<dbReference type="InterPro" id="IPR005537">
    <property type="entry name" value="RAMP_III_fam"/>
</dbReference>
<organism evidence="3 4">
    <name type="scientific">Gynuella sunshinyii YC6258</name>
    <dbReference type="NCBI Taxonomy" id="1445510"/>
    <lineage>
        <taxon>Bacteria</taxon>
        <taxon>Pseudomonadati</taxon>
        <taxon>Pseudomonadota</taxon>
        <taxon>Gammaproteobacteria</taxon>
        <taxon>Oceanospirillales</taxon>
        <taxon>Saccharospirillaceae</taxon>
        <taxon>Gynuella</taxon>
    </lineage>
</organism>
<name>A0A0C5VF62_9GAMM</name>
<evidence type="ECO:0000313" key="3">
    <source>
        <dbReference type="EMBL" id="AJQ93187.1"/>
    </source>
</evidence>
<dbReference type="NCBIfam" id="TIGR02580">
    <property type="entry name" value="cas_RAMP_Cmr4"/>
    <property type="match status" value="1"/>
</dbReference>
<dbReference type="PATRIC" id="fig|1445510.3.peg.1112"/>
<reference evidence="3 4" key="1">
    <citation type="submission" date="2014-01" db="EMBL/GenBank/DDBJ databases">
        <title>Full genme sequencing of cellulolytic bacterium Gynuella sunshinyii YC6258T gen. nov., sp. nov.</title>
        <authorList>
            <person name="Khan H."/>
            <person name="Chung E.J."/>
            <person name="Chung Y.R."/>
        </authorList>
    </citation>
    <scope>NUCLEOTIDE SEQUENCE [LARGE SCALE GENOMIC DNA]</scope>
    <source>
        <strain evidence="3 4">YC6258</strain>
    </source>
</reference>
<dbReference type="Pfam" id="PF03787">
    <property type="entry name" value="RAMPs"/>
    <property type="match status" value="1"/>
</dbReference>
<evidence type="ECO:0000313" key="4">
    <source>
        <dbReference type="Proteomes" id="UP000032266"/>
    </source>
</evidence>
<dbReference type="InterPro" id="IPR013410">
    <property type="entry name" value="CRISPR-assoc_RAMP_Cmr4"/>
</dbReference>
<dbReference type="HOGENOM" id="CLU_047795_0_0_6"/>
<proteinExistence type="predicted"/>
<dbReference type="PANTHER" id="PTHR36700">
    <property type="entry name" value="CRISPR SYSTEM CMR SUBUNIT CMR4"/>
    <property type="match status" value="1"/>
</dbReference>
<accession>A0A0C5VF62</accession>
<dbReference type="GO" id="GO:0051607">
    <property type="term" value="P:defense response to virus"/>
    <property type="evidence" value="ECO:0007669"/>
    <property type="project" value="UniProtKB-KW"/>
</dbReference>